<accession>A0A6A5V1X6</accession>
<protein>
    <submittedName>
        <fullName evidence="1">Uncharacterized protein</fullName>
    </submittedName>
</protein>
<keyword evidence="2" id="KW-1185">Reference proteome</keyword>
<gene>
    <name evidence="1" type="ORF">BU23DRAFT_248698</name>
</gene>
<organism evidence="1 2">
    <name type="scientific">Bimuria novae-zelandiae CBS 107.79</name>
    <dbReference type="NCBI Taxonomy" id="1447943"/>
    <lineage>
        <taxon>Eukaryota</taxon>
        <taxon>Fungi</taxon>
        <taxon>Dikarya</taxon>
        <taxon>Ascomycota</taxon>
        <taxon>Pezizomycotina</taxon>
        <taxon>Dothideomycetes</taxon>
        <taxon>Pleosporomycetidae</taxon>
        <taxon>Pleosporales</taxon>
        <taxon>Massarineae</taxon>
        <taxon>Didymosphaeriaceae</taxon>
        <taxon>Bimuria</taxon>
    </lineage>
</organism>
<dbReference type="AlphaFoldDB" id="A0A6A5V1X6"/>
<proteinExistence type="predicted"/>
<name>A0A6A5V1X6_9PLEO</name>
<evidence type="ECO:0000313" key="2">
    <source>
        <dbReference type="Proteomes" id="UP000800036"/>
    </source>
</evidence>
<evidence type="ECO:0000313" key="1">
    <source>
        <dbReference type="EMBL" id="KAF1969046.1"/>
    </source>
</evidence>
<sequence length="172" mass="18912">MGLVSRYQTLSPHFYRSSLFYPSTLRDKEPPNLRVSPTLLDNALVVLPLSNQLQNHPTRILPFPCDCRRTTALGTCFTHLAIDQLISRSNNGKPIRISLRALNPDYQLCSMTARRHSVSDVVHCTALCCMMGTTNVVSQHLSTSLKLGQSAVSSSMPKAIPDQSLSTGFVPA</sequence>
<dbReference type="EMBL" id="ML976714">
    <property type="protein sequence ID" value="KAF1969046.1"/>
    <property type="molecule type" value="Genomic_DNA"/>
</dbReference>
<reference evidence="1" key="1">
    <citation type="journal article" date="2020" name="Stud. Mycol.">
        <title>101 Dothideomycetes genomes: a test case for predicting lifestyles and emergence of pathogens.</title>
        <authorList>
            <person name="Haridas S."/>
            <person name="Albert R."/>
            <person name="Binder M."/>
            <person name="Bloem J."/>
            <person name="Labutti K."/>
            <person name="Salamov A."/>
            <person name="Andreopoulos B."/>
            <person name="Baker S."/>
            <person name="Barry K."/>
            <person name="Bills G."/>
            <person name="Bluhm B."/>
            <person name="Cannon C."/>
            <person name="Castanera R."/>
            <person name="Culley D."/>
            <person name="Daum C."/>
            <person name="Ezra D."/>
            <person name="Gonzalez J."/>
            <person name="Henrissat B."/>
            <person name="Kuo A."/>
            <person name="Liang C."/>
            <person name="Lipzen A."/>
            <person name="Lutzoni F."/>
            <person name="Magnuson J."/>
            <person name="Mondo S."/>
            <person name="Nolan M."/>
            <person name="Ohm R."/>
            <person name="Pangilinan J."/>
            <person name="Park H.-J."/>
            <person name="Ramirez L."/>
            <person name="Alfaro M."/>
            <person name="Sun H."/>
            <person name="Tritt A."/>
            <person name="Yoshinaga Y."/>
            <person name="Zwiers L.-H."/>
            <person name="Turgeon B."/>
            <person name="Goodwin S."/>
            <person name="Spatafora J."/>
            <person name="Crous P."/>
            <person name="Grigoriev I."/>
        </authorList>
    </citation>
    <scope>NUCLEOTIDE SEQUENCE</scope>
    <source>
        <strain evidence="1">CBS 107.79</strain>
    </source>
</reference>
<dbReference type="Proteomes" id="UP000800036">
    <property type="component" value="Unassembled WGS sequence"/>
</dbReference>